<feature type="compositionally biased region" description="Basic and acidic residues" evidence="1">
    <location>
        <begin position="90"/>
        <end position="99"/>
    </location>
</feature>
<keyword evidence="3" id="KW-1185">Reference proteome</keyword>
<organism evidence="2 3">
    <name type="scientific">Stichopus japonicus</name>
    <name type="common">Sea cucumber</name>
    <dbReference type="NCBI Taxonomy" id="307972"/>
    <lineage>
        <taxon>Eukaryota</taxon>
        <taxon>Metazoa</taxon>
        <taxon>Echinodermata</taxon>
        <taxon>Eleutherozoa</taxon>
        <taxon>Echinozoa</taxon>
        <taxon>Holothuroidea</taxon>
        <taxon>Aspidochirotacea</taxon>
        <taxon>Aspidochirotida</taxon>
        <taxon>Stichopodidae</taxon>
        <taxon>Apostichopus</taxon>
    </lineage>
</organism>
<reference evidence="2 3" key="1">
    <citation type="journal article" date="2017" name="PLoS Biol.">
        <title>The sea cucumber genome provides insights into morphological evolution and visceral regeneration.</title>
        <authorList>
            <person name="Zhang X."/>
            <person name="Sun L."/>
            <person name="Yuan J."/>
            <person name="Sun Y."/>
            <person name="Gao Y."/>
            <person name="Zhang L."/>
            <person name="Li S."/>
            <person name="Dai H."/>
            <person name="Hamel J.F."/>
            <person name="Liu C."/>
            <person name="Yu Y."/>
            <person name="Liu S."/>
            <person name="Lin W."/>
            <person name="Guo K."/>
            <person name="Jin S."/>
            <person name="Xu P."/>
            <person name="Storey K.B."/>
            <person name="Huan P."/>
            <person name="Zhang T."/>
            <person name="Zhou Y."/>
            <person name="Zhang J."/>
            <person name="Lin C."/>
            <person name="Li X."/>
            <person name="Xing L."/>
            <person name="Huo D."/>
            <person name="Sun M."/>
            <person name="Wang L."/>
            <person name="Mercier A."/>
            <person name="Li F."/>
            <person name="Yang H."/>
            <person name="Xiang J."/>
        </authorList>
    </citation>
    <scope>NUCLEOTIDE SEQUENCE [LARGE SCALE GENOMIC DNA]</scope>
    <source>
        <strain evidence="2">Shaxun</strain>
        <tissue evidence="2">Muscle</tissue>
    </source>
</reference>
<feature type="region of interest" description="Disordered" evidence="1">
    <location>
        <begin position="47"/>
        <end position="99"/>
    </location>
</feature>
<feature type="compositionally biased region" description="Polar residues" evidence="1">
    <location>
        <begin position="56"/>
        <end position="69"/>
    </location>
</feature>
<name>A0A2G8KCX0_STIJA</name>
<evidence type="ECO:0000256" key="1">
    <source>
        <dbReference type="SAM" id="MobiDB-lite"/>
    </source>
</evidence>
<proteinExistence type="predicted"/>
<gene>
    <name evidence="2" type="ORF">BSL78_17278</name>
</gene>
<accession>A0A2G8KCX0</accession>
<comment type="caution">
    <text evidence="2">The sequence shown here is derived from an EMBL/GenBank/DDBJ whole genome shotgun (WGS) entry which is preliminary data.</text>
</comment>
<dbReference type="AlphaFoldDB" id="A0A2G8KCX0"/>
<feature type="non-terminal residue" evidence="2">
    <location>
        <position position="99"/>
    </location>
</feature>
<protein>
    <submittedName>
        <fullName evidence="2">Uncharacterized protein</fullName>
    </submittedName>
</protein>
<dbReference type="EMBL" id="MRZV01000681">
    <property type="protein sequence ID" value="PIK45858.1"/>
    <property type="molecule type" value="Genomic_DNA"/>
</dbReference>
<evidence type="ECO:0000313" key="3">
    <source>
        <dbReference type="Proteomes" id="UP000230750"/>
    </source>
</evidence>
<dbReference type="Proteomes" id="UP000230750">
    <property type="component" value="Unassembled WGS sequence"/>
</dbReference>
<evidence type="ECO:0000313" key="2">
    <source>
        <dbReference type="EMBL" id="PIK45858.1"/>
    </source>
</evidence>
<sequence>MYSDRWSNKQGRQKTRQAQMMAISDLLEIPHSSGNYGTAALSAHPGMAMPVRQNVAKRSSSGATDAATRQSRERSTSSPMSSRRQPGSHRNQDERRHSA</sequence>